<comment type="caution">
    <text evidence="3">The sequence shown here is derived from an EMBL/GenBank/DDBJ whole genome shotgun (WGS) entry which is preliminary data.</text>
</comment>
<comment type="similarity">
    <text evidence="1">Belongs to the TolB family.</text>
</comment>
<dbReference type="InterPro" id="IPR011659">
    <property type="entry name" value="WD40"/>
</dbReference>
<feature type="region of interest" description="Disordered" evidence="2">
    <location>
        <begin position="72"/>
        <end position="110"/>
    </location>
</feature>
<dbReference type="PANTHER" id="PTHR36842">
    <property type="entry name" value="PROTEIN TOLB HOMOLOG"/>
    <property type="match status" value="1"/>
</dbReference>
<protein>
    <submittedName>
        <fullName evidence="3">Uncharacterized protein</fullName>
    </submittedName>
</protein>
<dbReference type="SUPFAM" id="SSF69304">
    <property type="entry name" value="Tricorn protease N-terminal domain"/>
    <property type="match status" value="1"/>
</dbReference>
<evidence type="ECO:0000313" key="3">
    <source>
        <dbReference type="EMBL" id="KJS57852.1"/>
    </source>
</evidence>
<feature type="compositionally biased region" description="Low complexity" evidence="2">
    <location>
        <begin position="37"/>
        <end position="47"/>
    </location>
</feature>
<feature type="region of interest" description="Disordered" evidence="2">
    <location>
        <begin position="1"/>
        <end position="47"/>
    </location>
</feature>
<sequence>MGTLLAGCGAEPGDIPLSEIRPESPTATPEPTPATPSPGVVGAAAGNPAAAHNGQIVGSAFLDAARSTSAIVTLAPDGTGQHQLTQPPDRARDDRPDWSPDGSTIAFDRTDPTTGAARLWTVSAAGEAAHQIGQLCDGGAVDCANEDERAPAFSPDGKQLAFSRTWGALDQATPARIQYSDLYLMRPDGTDVQRLTFLTNDKPYSGTVSNPSWSPDGKQLTFEYRTSATGQPANSRAVYVVGVDGTGLRQLTPWELRAGERASWSPDGTQILFTTYPTGPDNAPGGGIYTVHPDGTAIGALTPAPSDAAYGTAAYAPDGKSIVFAQTAAGAGTDFYTMRPDGTGVARLTNNGDKWLSRPVWGTAAAPVQAASQSSPGASPSAASAAASPSASASAASAQPSAKAPAQAQGQPDTEDTQLDDSDQ</sequence>
<accession>A0A0F2T7Y8</accession>
<proteinExistence type="inferred from homology"/>
<dbReference type="Gene3D" id="2.120.10.30">
    <property type="entry name" value="TolB, C-terminal domain"/>
    <property type="match status" value="2"/>
</dbReference>
<name>A0A0F2T7Y8_STRR3</name>
<dbReference type="EMBL" id="JZKH01000197">
    <property type="protein sequence ID" value="KJS57852.1"/>
    <property type="molecule type" value="Genomic_DNA"/>
</dbReference>
<gene>
    <name evidence="3" type="ORF">VM95_37095</name>
</gene>
<dbReference type="RefSeq" id="WP_045705655.1">
    <property type="nucleotide sequence ID" value="NZ_JZKH01000197.1"/>
</dbReference>
<dbReference type="PATRIC" id="fig|359131.3.peg.2555"/>
<feature type="compositionally biased region" description="Basic and acidic residues" evidence="2">
    <location>
        <begin position="89"/>
        <end position="98"/>
    </location>
</feature>
<feature type="region of interest" description="Disordered" evidence="2">
    <location>
        <begin position="367"/>
        <end position="424"/>
    </location>
</feature>
<feature type="compositionally biased region" description="Acidic residues" evidence="2">
    <location>
        <begin position="413"/>
        <end position="424"/>
    </location>
</feature>
<dbReference type="Proteomes" id="UP000033699">
    <property type="component" value="Unassembled WGS sequence"/>
</dbReference>
<reference evidence="3 4" key="1">
    <citation type="submission" date="2015-02" db="EMBL/GenBank/DDBJ databases">
        <authorList>
            <person name="Ju K.-S."/>
            <person name="Doroghazi J.R."/>
            <person name="Metcalf W."/>
        </authorList>
    </citation>
    <scope>NUCLEOTIDE SEQUENCE [LARGE SCALE GENOMIC DNA]</scope>
    <source>
        <strain evidence="3 4">ATCC 31215</strain>
    </source>
</reference>
<keyword evidence="4" id="KW-1185">Reference proteome</keyword>
<evidence type="ECO:0000256" key="1">
    <source>
        <dbReference type="ARBA" id="ARBA00009820"/>
    </source>
</evidence>
<evidence type="ECO:0000313" key="4">
    <source>
        <dbReference type="Proteomes" id="UP000033699"/>
    </source>
</evidence>
<dbReference type="Pfam" id="PF07676">
    <property type="entry name" value="PD40"/>
    <property type="match status" value="4"/>
</dbReference>
<dbReference type="InterPro" id="IPR011042">
    <property type="entry name" value="6-blade_b-propeller_TolB-like"/>
</dbReference>
<evidence type="ECO:0000256" key="2">
    <source>
        <dbReference type="SAM" id="MobiDB-lite"/>
    </source>
</evidence>
<feature type="compositionally biased region" description="Low complexity" evidence="2">
    <location>
        <begin position="367"/>
        <end position="412"/>
    </location>
</feature>
<dbReference type="AlphaFoldDB" id="A0A0F2T7Y8"/>
<organism evidence="3 4">
    <name type="scientific">Streptomyces rubellomurinus (strain ATCC 31215)</name>
    <dbReference type="NCBI Taxonomy" id="359131"/>
    <lineage>
        <taxon>Bacteria</taxon>
        <taxon>Bacillati</taxon>
        <taxon>Actinomycetota</taxon>
        <taxon>Actinomycetes</taxon>
        <taxon>Kitasatosporales</taxon>
        <taxon>Streptomycetaceae</taxon>
        <taxon>Streptomyces</taxon>
    </lineage>
</organism>
<dbReference type="PANTHER" id="PTHR36842:SF1">
    <property type="entry name" value="PROTEIN TOLB"/>
    <property type="match status" value="1"/>
</dbReference>